<organism evidence="2">
    <name type="scientific">marine sediment metagenome</name>
    <dbReference type="NCBI Taxonomy" id="412755"/>
    <lineage>
        <taxon>unclassified sequences</taxon>
        <taxon>metagenomes</taxon>
        <taxon>ecological metagenomes</taxon>
    </lineage>
</organism>
<evidence type="ECO:0000313" key="2">
    <source>
        <dbReference type="EMBL" id="GAF93898.1"/>
    </source>
</evidence>
<accession>X0TK15</accession>
<comment type="caution">
    <text evidence="2">The sequence shown here is derived from an EMBL/GenBank/DDBJ whole genome shotgun (WGS) entry which is preliminary data.</text>
</comment>
<proteinExistence type="predicted"/>
<protein>
    <submittedName>
        <fullName evidence="2">Uncharacterized protein</fullName>
    </submittedName>
</protein>
<feature type="region of interest" description="Disordered" evidence="1">
    <location>
        <begin position="34"/>
        <end position="55"/>
    </location>
</feature>
<gene>
    <name evidence="2" type="ORF">S01H1_27976</name>
</gene>
<dbReference type="EMBL" id="BARS01017073">
    <property type="protein sequence ID" value="GAF93898.1"/>
    <property type="molecule type" value="Genomic_DNA"/>
</dbReference>
<evidence type="ECO:0000256" key="1">
    <source>
        <dbReference type="SAM" id="MobiDB-lite"/>
    </source>
</evidence>
<name>X0TK15_9ZZZZ</name>
<dbReference type="AlphaFoldDB" id="X0TK15"/>
<sequence length="55" mass="6835">MSKGDRWFRLTMRVLDLAEKLPWGQWAKNAKARRIERRKRREARREARKLRRGSR</sequence>
<reference evidence="2" key="1">
    <citation type="journal article" date="2014" name="Front. Microbiol.">
        <title>High frequency of phylogenetically diverse reductive dehalogenase-homologous genes in deep subseafloor sedimentary metagenomes.</title>
        <authorList>
            <person name="Kawai M."/>
            <person name="Futagami T."/>
            <person name="Toyoda A."/>
            <person name="Takaki Y."/>
            <person name="Nishi S."/>
            <person name="Hori S."/>
            <person name="Arai W."/>
            <person name="Tsubouchi T."/>
            <person name="Morono Y."/>
            <person name="Uchiyama I."/>
            <person name="Ito T."/>
            <person name="Fujiyama A."/>
            <person name="Inagaki F."/>
            <person name="Takami H."/>
        </authorList>
    </citation>
    <scope>NUCLEOTIDE SEQUENCE</scope>
    <source>
        <strain evidence="2">Expedition CK06-06</strain>
    </source>
</reference>